<dbReference type="AlphaFoldDB" id="A0A2V4BAA9"/>
<proteinExistence type="predicted"/>
<accession>A0A2V4BAA9</accession>
<organism evidence="1 2">
    <name type="scientific">Prauserella muralis</name>
    <dbReference type="NCBI Taxonomy" id="588067"/>
    <lineage>
        <taxon>Bacteria</taxon>
        <taxon>Bacillati</taxon>
        <taxon>Actinomycetota</taxon>
        <taxon>Actinomycetes</taxon>
        <taxon>Pseudonocardiales</taxon>
        <taxon>Pseudonocardiaceae</taxon>
        <taxon>Prauserella</taxon>
    </lineage>
</organism>
<sequence>MRQRPAATSRPRPLRLSALVTAGVLLLTLGAACSPGRAGTALPDGDQAAEYVSAKFTRTLERLADDFGGNEPRRSTHRSFTRIDDKKADNTITAIQVGSPPSRLYKNHSNRDSSDYRDYFHPAGSDVEYMRLGPVYKDLAPTEWVSKPYTAGSLNVCYWGGYTAVCRMLDTVSQSMQNGSAAKQAKSLEDGSVELTAEVTLREFLDQRVVILPDWVLERISEKMRDGVLNTRIALDPEGKLMEIEMKGLISADGHEIEINEHYQVLDPPTENDLPKVPSPDEVTALTTEAQVDDFYRRMAEITSSEG</sequence>
<gene>
    <name evidence="1" type="ORF">BAY60_07990</name>
</gene>
<reference evidence="1 2" key="1">
    <citation type="submission" date="2016-07" db="EMBL/GenBank/DDBJ databases">
        <title>Draft genome sequence of Prauserella muralis DSM 45305, isolated from a mould-covered wall in an indoor environment.</title>
        <authorList>
            <person name="Ruckert C."/>
            <person name="Albersmeier A."/>
            <person name="Jiang C.-L."/>
            <person name="Jiang Y."/>
            <person name="Kalinowski J."/>
            <person name="Schneider O."/>
            <person name="Winkler A."/>
            <person name="Zotchev S.B."/>
        </authorList>
    </citation>
    <scope>NUCLEOTIDE SEQUENCE [LARGE SCALE GENOMIC DNA]</scope>
    <source>
        <strain evidence="1 2">DSM 45305</strain>
    </source>
</reference>
<protein>
    <submittedName>
        <fullName evidence="1">Uncharacterized protein</fullName>
    </submittedName>
</protein>
<dbReference type="Proteomes" id="UP000249915">
    <property type="component" value="Unassembled WGS sequence"/>
</dbReference>
<dbReference type="PROSITE" id="PS51257">
    <property type="entry name" value="PROKAR_LIPOPROTEIN"/>
    <property type="match status" value="1"/>
</dbReference>
<name>A0A2V4BAA9_9PSEU</name>
<comment type="caution">
    <text evidence="1">The sequence shown here is derived from an EMBL/GenBank/DDBJ whole genome shotgun (WGS) entry which is preliminary data.</text>
</comment>
<dbReference type="RefSeq" id="WP_112280256.1">
    <property type="nucleotide sequence ID" value="NZ_MASW01000001.1"/>
</dbReference>
<evidence type="ECO:0000313" key="1">
    <source>
        <dbReference type="EMBL" id="PXY32218.1"/>
    </source>
</evidence>
<dbReference type="OrthoDB" id="3597808at2"/>
<keyword evidence="2" id="KW-1185">Reference proteome</keyword>
<dbReference type="EMBL" id="MASW01000001">
    <property type="protein sequence ID" value="PXY32218.1"/>
    <property type="molecule type" value="Genomic_DNA"/>
</dbReference>
<evidence type="ECO:0000313" key="2">
    <source>
        <dbReference type="Proteomes" id="UP000249915"/>
    </source>
</evidence>